<gene>
    <name evidence="1" type="ORF">ACN42_g2873</name>
</gene>
<comment type="caution">
    <text evidence="1">The sequence shown here is derived from an EMBL/GenBank/DDBJ whole genome shotgun (WGS) entry which is preliminary data.</text>
</comment>
<dbReference type="STRING" id="48697.A0A117NQM8"/>
<accession>A0A117NQM8</accession>
<reference evidence="1 2" key="1">
    <citation type="submission" date="2015-10" db="EMBL/GenBank/DDBJ databases">
        <title>Genome sequencing of Penicillium freii.</title>
        <authorList>
            <person name="Nguyen H.D."/>
            <person name="Visagie C.M."/>
            <person name="Seifert K.A."/>
        </authorList>
    </citation>
    <scope>NUCLEOTIDE SEQUENCE [LARGE SCALE GENOMIC DNA]</scope>
    <source>
        <strain evidence="1 2">DAOM 242723</strain>
    </source>
</reference>
<dbReference type="Proteomes" id="UP000055045">
    <property type="component" value="Unassembled WGS sequence"/>
</dbReference>
<protein>
    <submittedName>
        <fullName evidence="1">Uncharacterized protein</fullName>
    </submittedName>
</protein>
<keyword evidence="2" id="KW-1185">Reference proteome</keyword>
<proteinExistence type="predicted"/>
<dbReference type="AlphaFoldDB" id="A0A117NQM8"/>
<evidence type="ECO:0000313" key="1">
    <source>
        <dbReference type="EMBL" id="KUM64235.1"/>
    </source>
</evidence>
<name>A0A117NQM8_PENFR</name>
<organism evidence="1 2">
    <name type="scientific">Penicillium freii</name>
    <dbReference type="NCBI Taxonomy" id="48697"/>
    <lineage>
        <taxon>Eukaryota</taxon>
        <taxon>Fungi</taxon>
        <taxon>Dikarya</taxon>
        <taxon>Ascomycota</taxon>
        <taxon>Pezizomycotina</taxon>
        <taxon>Eurotiomycetes</taxon>
        <taxon>Eurotiomycetidae</taxon>
        <taxon>Eurotiales</taxon>
        <taxon>Aspergillaceae</taxon>
        <taxon>Penicillium</taxon>
    </lineage>
</organism>
<sequence length="309" mass="35743">MSTHYQEIYQDDVVTHTLKELASSTQSTFTKADLEGLGISVKEFNPLDPDFLDNRKKCLFKPYDKEDIKRWKIPASEASYESVHNRLNIQDVPLHSRLASEPTEAEIMRATRAVMRYLQTHFTFRCEGRTKRLLSDEFGWAEIDYEEFTGGNAGLLFSTPGRCIGQDFPGWKFRSLRQWWIKDSQDADVLIGPSMHIVISTDGIGKEDRLLLSELGAIVQVIAFSRNQPELKRCFIFPVLMLSFFGPRHGRILQACYNSRSQQLELRISSIFSFLKKSDESFDLFFRFMASYPPETMDRDLSQFSLESR</sequence>
<dbReference type="OrthoDB" id="4453902at2759"/>
<dbReference type="EMBL" id="LLXE01000053">
    <property type="protein sequence ID" value="KUM64235.1"/>
    <property type="molecule type" value="Genomic_DNA"/>
</dbReference>
<evidence type="ECO:0000313" key="2">
    <source>
        <dbReference type="Proteomes" id="UP000055045"/>
    </source>
</evidence>